<dbReference type="Gene3D" id="3.30.70.330">
    <property type="match status" value="1"/>
</dbReference>
<accession>A0A4U6UXX4</accession>
<sequence>MADRYRGYAAPYAHDRADPRGGYPEYFPSDGSIASYYASRPSVLPGGPDVLRNDVVLQPRAYALDGPGGVINPTLPGMNGLPAAARAHGPSPLEDPSFAGMSGLAPARALGPSLLEEPAVVGRSSSLGKVAGIPNVEHHSPLPNLDGPSEDESNILFVDGLPTDCTRREVAHLFRLFDGFKDIRVVHKEPRAVTRLMSCALWSLMMQKEHALLWKNSEHTALTTGSPTPRFLRSNSQGSLSVCLPPTTIGNASLGADHCLLPPSSYQCRLCSRNLQMIRDQPVCTSNERFN</sequence>
<proteinExistence type="predicted"/>
<evidence type="ECO:0000313" key="3">
    <source>
        <dbReference type="Proteomes" id="UP000298652"/>
    </source>
</evidence>
<dbReference type="EMBL" id="CM016555">
    <property type="protein sequence ID" value="TKW19653.1"/>
    <property type="molecule type" value="Genomic_DNA"/>
</dbReference>
<dbReference type="OMA" id="AKCAGCP"/>
<reference evidence="2" key="1">
    <citation type="submission" date="2019-03" db="EMBL/GenBank/DDBJ databases">
        <title>WGS assembly of Setaria viridis.</title>
        <authorList>
            <person name="Huang P."/>
            <person name="Jenkins J."/>
            <person name="Grimwood J."/>
            <person name="Barry K."/>
            <person name="Healey A."/>
            <person name="Mamidi S."/>
            <person name="Sreedasyam A."/>
            <person name="Shu S."/>
            <person name="Feldman M."/>
            <person name="Wu J."/>
            <person name="Yu Y."/>
            <person name="Chen C."/>
            <person name="Johnson J."/>
            <person name="Rokhsar D."/>
            <person name="Baxter I."/>
            <person name="Schmutz J."/>
            <person name="Brutnell T."/>
            <person name="Kellogg E."/>
        </authorList>
    </citation>
    <scope>NUCLEOTIDE SEQUENCE [LARGE SCALE GENOMIC DNA]</scope>
</reference>
<dbReference type="GO" id="GO:0003723">
    <property type="term" value="F:RNA binding"/>
    <property type="evidence" value="ECO:0007669"/>
    <property type="project" value="UniProtKB-KW"/>
</dbReference>
<keyword evidence="1" id="KW-0694">RNA-binding</keyword>
<dbReference type="InterPro" id="IPR012677">
    <property type="entry name" value="Nucleotide-bd_a/b_plait_sf"/>
</dbReference>
<evidence type="ECO:0000313" key="2">
    <source>
        <dbReference type="EMBL" id="TKW19653.1"/>
    </source>
</evidence>
<organism evidence="2 3">
    <name type="scientific">Setaria viridis</name>
    <name type="common">Green bristlegrass</name>
    <name type="synonym">Setaria italica subsp. viridis</name>
    <dbReference type="NCBI Taxonomy" id="4556"/>
    <lineage>
        <taxon>Eukaryota</taxon>
        <taxon>Viridiplantae</taxon>
        <taxon>Streptophyta</taxon>
        <taxon>Embryophyta</taxon>
        <taxon>Tracheophyta</taxon>
        <taxon>Spermatophyta</taxon>
        <taxon>Magnoliopsida</taxon>
        <taxon>Liliopsida</taxon>
        <taxon>Poales</taxon>
        <taxon>Poaceae</taxon>
        <taxon>PACMAD clade</taxon>
        <taxon>Panicoideae</taxon>
        <taxon>Panicodae</taxon>
        <taxon>Paniceae</taxon>
        <taxon>Cenchrinae</taxon>
        <taxon>Setaria</taxon>
    </lineage>
</organism>
<name>A0A4U6UXX4_SETVI</name>
<dbReference type="AlphaFoldDB" id="A0A4U6UXX4"/>
<gene>
    <name evidence="2" type="ORF">SEVIR_4G034600v2</name>
</gene>
<evidence type="ECO:0000256" key="1">
    <source>
        <dbReference type="ARBA" id="ARBA00022884"/>
    </source>
</evidence>
<dbReference type="PANTHER" id="PTHR10501">
    <property type="entry name" value="U1 SMALL NUCLEAR RIBONUCLEOPROTEIN A/U2 SMALL NUCLEAR RIBONUCLEOPROTEIN B"/>
    <property type="match status" value="1"/>
</dbReference>
<dbReference type="Gramene" id="TKW19653">
    <property type="protein sequence ID" value="TKW19653"/>
    <property type="gene ID" value="SEVIR_4G034600v2"/>
</dbReference>
<dbReference type="InterPro" id="IPR035979">
    <property type="entry name" value="RBD_domain_sf"/>
</dbReference>
<protein>
    <recommendedName>
        <fullName evidence="4">RRM domain-containing protein</fullName>
    </recommendedName>
</protein>
<evidence type="ECO:0008006" key="4">
    <source>
        <dbReference type="Google" id="ProtNLM"/>
    </source>
</evidence>
<dbReference type="SUPFAM" id="SSF54928">
    <property type="entry name" value="RNA-binding domain, RBD"/>
    <property type="match status" value="1"/>
</dbReference>
<dbReference type="Proteomes" id="UP000298652">
    <property type="component" value="Chromosome 4"/>
</dbReference>
<keyword evidence="3" id="KW-1185">Reference proteome</keyword>